<dbReference type="Pfam" id="PF01430">
    <property type="entry name" value="HSP33"/>
    <property type="match status" value="1"/>
</dbReference>
<evidence type="ECO:0000256" key="3">
    <source>
        <dbReference type="ARBA" id="ARBA00023157"/>
    </source>
</evidence>
<dbReference type="SUPFAM" id="SSF118352">
    <property type="entry name" value="HSP33 redox switch-like"/>
    <property type="match status" value="1"/>
</dbReference>
<dbReference type="Proteomes" id="UP000246964">
    <property type="component" value="Unassembled WGS sequence"/>
</dbReference>
<name>A0A317Q457_9GAMM</name>
<dbReference type="Gene3D" id="1.10.287.480">
    <property type="entry name" value="helix hairpin bin"/>
    <property type="match status" value="1"/>
</dbReference>
<dbReference type="AlphaFoldDB" id="A0A317Q457"/>
<evidence type="ECO:0000256" key="2">
    <source>
        <dbReference type="ARBA" id="ARBA00022833"/>
    </source>
</evidence>
<reference evidence="6 7" key="1">
    <citation type="submission" date="2018-05" db="EMBL/GenBank/DDBJ databases">
        <title>Freshwater and sediment microbial communities from various areas in North America, analyzing microbe dynamics in response to fracking.</title>
        <authorList>
            <person name="Lamendella R."/>
        </authorList>
    </citation>
    <scope>NUCLEOTIDE SEQUENCE [LARGE SCALE GENOMIC DNA]</scope>
    <source>
        <strain evidence="6 7">125B1</strain>
    </source>
</reference>
<comment type="caution">
    <text evidence="6">The sequence shown here is derived from an EMBL/GenBank/DDBJ whole genome shotgun (WGS) entry which is preliminary data.</text>
</comment>
<sequence length="292" mass="32456">MPTTSYINITVVDEPMNYPTDQLLRYTFIDQDVRGELVQLTSSYQRMLQGHDYAAPVQRLLGELMAATSLLTATLKFEGHIALQLQGDGPINFLAVNGSHHQQLRGIARVREAISDEQTGLRELLGKAVMVITLTPLEGERYQGVVSGDGDSIAEIIENYFMQSEQLNTRLWLHADGEHAAGMLLQVMPAAGKDLTGFEHLQHLTATMTAAELYSLPGTEVLHRLYHEEQVEVYPPMPVSFECGCSRERTLEALATVEPSELHEILTQDGEIVMTCEYCNAQYVFSEADLVG</sequence>
<dbReference type="SUPFAM" id="SSF64397">
    <property type="entry name" value="Hsp33 domain"/>
    <property type="match status" value="1"/>
</dbReference>
<dbReference type="GO" id="GO:0042026">
    <property type="term" value="P:protein refolding"/>
    <property type="evidence" value="ECO:0007669"/>
    <property type="project" value="TreeGrafter"/>
</dbReference>
<keyword evidence="7" id="KW-1185">Reference proteome</keyword>
<evidence type="ECO:0000313" key="7">
    <source>
        <dbReference type="Proteomes" id="UP000246964"/>
    </source>
</evidence>
<dbReference type="EMBL" id="QGTT01000015">
    <property type="protein sequence ID" value="PWW10353.1"/>
    <property type="molecule type" value="Genomic_DNA"/>
</dbReference>
<keyword evidence="4" id="KW-0143">Chaperone</keyword>
<gene>
    <name evidence="6" type="ORF">DET45_11530</name>
</gene>
<dbReference type="InterPro" id="IPR016154">
    <property type="entry name" value="Heat_shock_Hsp33_C"/>
</dbReference>
<dbReference type="PIRSF" id="PIRSF005261">
    <property type="entry name" value="Heat_shock_Hsp33"/>
    <property type="match status" value="1"/>
</dbReference>
<dbReference type="InterPro" id="IPR016153">
    <property type="entry name" value="Heat_shock_Hsp33_N"/>
</dbReference>
<accession>A0A317Q457</accession>
<dbReference type="Gene3D" id="3.90.1280.10">
    <property type="entry name" value="HSP33 redox switch-like"/>
    <property type="match status" value="1"/>
</dbReference>
<dbReference type="CDD" id="cd00498">
    <property type="entry name" value="Hsp33"/>
    <property type="match status" value="1"/>
</dbReference>
<evidence type="ECO:0000313" key="6">
    <source>
        <dbReference type="EMBL" id="PWW10353.1"/>
    </source>
</evidence>
<evidence type="ECO:0000256" key="5">
    <source>
        <dbReference type="ARBA" id="ARBA00023284"/>
    </source>
</evidence>
<protein>
    <submittedName>
        <fullName evidence="6">Molecular chaperone Hsp33</fullName>
    </submittedName>
</protein>
<dbReference type="Gene3D" id="3.55.30.10">
    <property type="entry name" value="Hsp33 domain"/>
    <property type="match status" value="1"/>
</dbReference>
<organism evidence="6 7">
    <name type="scientific">Pseudidiomarina maritima</name>
    <dbReference type="NCBI Taxonomy" id="519453"/>
    <lineage>
        <taxon>Bacteria</taxon>
        <taxon>Pseudomonadati</taxon>
        <taxon>Pseudomonadota</taxon>
        <taxon>Gammaproteobacteria</taxon>
        <taxon>Alteromonadales</taxon>
        <taxon>Idiomarinaceae</taxon>
        <taxon>Pseudidiomarina</taxon>
    </lineage>
</organism>
<keyword evidence="5" id="KW-0676">Redox-active center</keyword>
<dbReference type="InterPro" id="IPR023212">
    <property type="entry name" value="Hsp33_helix_hairpin_bin_dom_sf"/>
</dbReference>
<dbReference type="GO" id="GO:0044183">
    <property type="term" value="F:protein folding chaperone"/>
    <property type="evidence" value="ECO:0007669"/>
    <property type="project" value="TreeGrafter"/>
</dbReference>
<dbReference type="PANTHER" id="PTHR30111:SF1">
    <property type="entry name" value="33 KDA CHAPERONIN"/>
    <property type="match status" value="1"/>
</dbReference>
<keyword evidence="2" id="KW-0862">Zinc</keyword>
<dbReference type="InterPro" id="IPR000397">
    <property type="entry name" value="Heat_shock_Hsp33"/>
</dbReference>
<proteinExistence type="predicted"/>
<keyword evidence="3" id="KW-1015">Disulfide bond</keyword>
<dbReference type="PANTHER" id="PTHR30111">
    <property type="entry name" value="33 KDA CHAPERONIN"/>
    <property type="match status" value="1"/>
</dbReference>
<dbReference type="NCBIfam" id="NF001033">
    <property type="entry name" value="PRK00114.1"/>
    <property type="match status" value="1"/>
</dbReference>
<keyword evidence="1" id="KW-0963">Cytoplasm</keyword>
<evidence type="ECO:0000256" key="4">
    <source>
        <dbReference type="ARBA" id="ARBA00023186"/>
    </source>
</evidence>
<dbReference type="GO" id="GO:0051082">
    <property type="term" value="F:unfolded protein binding"/>
    <property type="evidence" value="ECO:0007669"/>
    <property type="project" value="InterPro"/>
</dbReference>
<dbReference type="GO" id="GO:0005737">
    <property type="term" value="C:cytoplasm"/>
    <property type="evidence" value="ECO:0007669"/>
    <property type="project" value="InterPro"/>
</dbReference>
<evidence type="ECO:0000256" key="1">
    <source>
        <dbReference type="ARBA" id="ARBA00022490"/>
    </source>
</evidence>